<organism evidence="2">
    <name type="scientific">Klebsiella pneumoniae</name>
    <dbReference type="NCBI Taxonomy" id="573"/>
    <lineage>
        <taxon>Bacteria</taxon>
        <taxon>Pseudomonadati</taxon>
        <taxon>Pseudomonadota</taxon>
        <taxon>Gammaproteobacteria</taxon>
        <taxon>Enterobacterales</taxon>
        <taxon>Enterobacteriaceae</taxon>
        <taxon>Klebsiella/Raoultella group</taxon>
        <taxon>Klebsiella</taxon>
        <taxon>Klebsiella pneumoniae complex</taxon>
    </lineage>
</organism>
<dbReference type="RefSeq" id="WP_096850072.1">
    <property type="nucleotide sequence ID" value="NZ_JAUEJD010000026.1"/>
</dbReference>
<dbReference type="AlphaFoldDB" id="A0A1I9WJ27"/>
<dbReference type="GO" id="GO:0003677">
    <property type="term" value="F:DNA binding"/>
    <property type="evidence" value="ECO:0007669"/>
    <property type="project" value="InterPro"/>
</dbReference>
<evidence type="ECO:0000256" key="1">
    <source>
        <dbReference type="ARBA" id="ARBA00007031"/>
    </source>
</evidence>
<geneLocation type="plasmid" evidence="2">
    <name>pKP4368</name>
</geneLocation>
<dbReference type="GO" id="GO:0008270">
    <property type="term" value="F:zinc ion binding"/>
    <property type="evidence" value="ECO:0007669"/>
    <property type="project" value="InterPro"/>
</dbReference>
<proteinExistence type="inferred from homology"/>
<dbReference type="Gene3D" id="1.10.10.1550">
    <property type="entry name" value="ROS/MUCR transcriptional regulator protein"/>
    <property type="match status" value="1"/>
</dbReference>
<reference evidence="2" key="1">
    <citation type="submission" date="2016-08" db="EMBL/GenBank/DDBJ databases">
        <title>Complete plasmid sequences of hospital-associated carbapenemase-producing Enterobacteriaceae.</title>
        <authorList>
            <person name="Nogueira M.C."/>
            <person name="Cerdeira L."/>
            <person name="Tollentino F.M."/>
            <person name="Almeida E.R."/>
            <person name="Madella N.K."/>
            <person name="Andrade D."/>
            <person name="Francisco G."/>
            <person name="Bueno M.F."/>
            <person name="Garcia D.D."/>
            <person name="Lincopan N."/>
        </authorList>
    </citation>
    <scope>NUCLEOTIDE SEQUENCE</scope>
    <source>
        <strain evidence="2">KP4368</strain>
        <plasmid evidence="2">pKP4368</plasmid>
    </source>
</reference>
<dbReference type="Pfam" id="PF05443">
    <property type="entry name" value="ROS_MUCR"/>
    <property type="match status" value="1"/>
</dbReference>
<comment type="similarity">
    <text evidence="1">Belongs to the ros/MucR family.</text>
</comment>
<sequence>MADKEELTEKIQCLECGKYFSFLAPHLNKAHQMNAREYRERWSIPLHTPLASVSHSRQCRENVLNRIRRGEINPDEQLALMAEGRKHAPERGTSTRLHKVSARNVAQTHQIWKHSPVVKVVPEALRAEAVKRMEARKVTGEKVKAIAADLNLSVGCLYKWVSAAKQTVK</sequence>
<dbReference type="InterPro" id="IPR008807">
    <property type="entry name" value="ROS_MUCR"/>
</dbReference>
<dbReference type="GO" id="GO:0006355">
    <property type="term" value="P:regulation of DNA-templated transcription"/>
    <property type="evidence" value="ECO:0007669"/>
    <property type="project" value="InterPro"/>
</dbReference>
<accession>A0A1I9WJ27</accession>
<protein>
    <submittedName>
        <fullName evidence="2">ROS/MUCR transcriptional regulator</fullName>
    </submittedName>
</protein>
<gene>
    <name evidence="2" type="ORF">pKP4368_0062</name>
</gene>
<name>A0A1I9WJ27_KLEPN</name>
<dbReference type="InterPro" id="IPR041920">
    <property type="entry name" value="ROS/MUCR_sf"/>
</dbReference>
<keyword evidence="2" id="KW-0614">Plasmid</keyword>
<evidence type="ECO:0000313" key="2">
    <source>
        <dbReference type="EMBL" id="APA32146.1"/>
    </source>
</evidence>
<dbReference type="EMBL" id="KX783441">
    <property type="protein sequence ID" value="APA32146.1"/>
    <property type="molecule type" value="Genomic_DNA"/>
</dbReference>